<evidence type="ECO:0000256" key="3">
    <source>
        <dbReference type="ARBA" id="ARBA00023163"/>
    </source>
</evidence>
<evidence type="ECO:0000256" key="1">
    <source>
        <dbReference type="ARBA" id="ARBA00023015"/>
    </source>
</evidence>
<evidence type="ECO:0000313" key="6">
    <source>
        <dbReference type="Proteomes" id="UP001519363"/>
    </source>
</evidence>
<comment type="caution">
    <text evidence="5">The sequence shown here is derived from an EMBL/GenBank/DDBJ whole genome shotgun (WGS) entry which is preliminary data.</text>
</comment>
<evidence type="ECO:0000259" key="4">
    <source>
        <dbReference type="PROSITE" id="PS50043"/>
    </source>
</evidence>
<dbReference type="PRINTS" id="PR00038">
    <property type="entry name" value="HTHLUXR"/>
</dbReference>
<dbReference type="CDD" id="cd06170">
    <property type="entry name" value="LuxR_C_like"/>
    <property type="match status" value="1"/>
</dbReference>
<dbReference type="PANTHER" id="PTHR44688">
    <property type="entry name" value="DNA-BINDING TRANSCRIPTIONAL ACTIVATOR DEVR_DOSR"/>
    <property type="match status" value="1"/>
</dbReference>
<dbReference type="InterPro" id="IPR036388">
    <property type="entry name" value="WH-like_DNA-bd_sf"/>
</dbReference>
<dbReference type="SMART" id="SM00382">
    <property type="entry name" value="AAA"/>
    <property type="match status" value="1"/>
</dbReference>
<dbReference type="InterPro" id="IPR011990">
    <property type="entry name" value="TPR-like_helical_dom_sf"/>
</dbReference>
<accession>A0ABS5ASG7</accession>
<evidence type="ECO:0000313" key="5">
    <source>
        <dbReference type="EMBL" id="MBP2479527.1"/>
    </source>
</evidence>
<dbReference type="InterPro" id="IPR003593">
    <property type="entry name" value="AAA+_ATPase"/>
</dbReference>
<dbReference type="SMART" id="SM00421">
    <property type="entry name" value="HTH_LUXR"/>
    <property type="match status" value="1"/>
</dbReference>
<keyword evidence="2" id="KW-0238">DNA-binding</keyword>
<protein>
    <submittedName>
        <fullName evidence="5">LuxR family maltose regulon positive regulatory protein</fullName>
    </submittedName>
</protein>
<dbReference type="PANTHER" id="PTHR44688:SF16">
    <property type="entry name" value="DNA-BINDING TRANSCRIPTIONAL ACTIVATOR DEVR_DOSR"/>
    <property type="match status" value="1"/>
</dbReference>
<dbReference type="InterPro" id="IPR059106">
    <property type="entry name" value="WHD_MalT"/>
</dbReference>
<keyword evidence="6" id="KW-1185">Reference proteome</keyword>
<dbReference type="PROSITE" id="PS50043">
    <property type="entry name" value="HTH_LUXR_2"/>
    <property type="match status" value="1"/>
</dbReference>
<dbReference type="Proteomes" id="UP001519363">
    <property type="component" value="Unassembled WGS sequence"/>
</dbReference>
<evidence type="ECO:0000256" key="2">
    <source>
        <dbReference type="ARBA" id="ARBA00023125"/>
    </source>
</evidence>
<proteinExistence type="predicted"/>
<organism evidence="5 6">
    <name type="scientific">Crossiella equi</name>
    <dbReference type="NCBI Taxonomy" id="130796"/>
    <lineage>
        <taxon>Bacteria</taxon>
        <taxon>Bacillati</taxon>
        <taxon>Actinomycetota</taxon>
        <taxon>Actinomycetes</taxon>
        <taxon>Pseudonocardiales</taxon>
        <taxon>Pseudonocardiaceae</taxon>
        <taxon>Crossiella</taxon>
    </lineage>
</organism>
<gene>
    <name evidence="5" type="ORF">JOF53_008399</name>
</gene>
<reference evidence="5 6" key="1">
    <citation type="submission" date="2021-03" db="EMBL/GenBank/DDBJ databases">
        <title>Sequencing the genomes of 1000 actinobacteria strains.</title>
        <authorList>
            <person name="Klenk H.-P."/>
        </authorList>
    </citation>
    <scope>NUCLEOTIDE SEQUENCE [LARGE SCALE GENOMIC DNA]</scope>
    <source>
        <strain evidence="5 6">DSM 44580</strain>
    </source>
</reference>
<keyword evidence="1" id="KW-0805">Transcription regulation</keyword>
<dbReference type="RefSeq" id="WP_086788193.1">
    <property type="nucleotide sequence ID" value="NZ_JAGIOO010000001.1"/>
</dbReference>
<dbReference type="Pfam" id="PF00196">
    <property type="entry name" value="GerE"/>
    <property type="match status" value="1"/>
</dbReference>
<name>A0ABS5ASG7_9PSEU</name>
<dbReference type="SUPFAM" id="SSF46894">
    <property type="entry name" value="C-terminal effector domain of the bipartite response regulators"/>
    <property type="match status" value="1"/>
</dbReference>
<keyword evidence="3" id="KW-0804">Transcription</keyword>
<dbReference type="InterPro" id="IPR016032">
    <property type="entry name" value="Sig_transdc_resp-reg_C-effctor"/>
</dbReference>
<sequence length="792" mass="84686">MLDWHLTSAAASVLVLTAPAGTGKSVLLRSWSRERDGHDALPPVHLVTVTERDNEPGALVDRIAPVLRDSGEPRCLALDELHLLTAPAALRELSLLVHQPPPGLRLVLATRPPLPLELAGMRVTGQLAELSAADLAFTTEEATELLAANGMSLTSAETRDVLRRSGGWGVGVRLLATAVTERSGSAARALAGYLDKEVLAVLPPADLEFLRAASVCERVNPELASALTETAGAGPVLERLAAETGLVLPTDEHGWFRCQPLVRAHLLAELGRTQPGRRAELHRLACTWFGSHGTATSALAHALEAGETEPAARLVADAGLAELYAGRGRQLRELVSRLPLHVSARPAVVLVSVLASLAAGDLTTAERGLRLLSARELVSPRPWVLAASARLWHGALTRAPESGHRISGETGDAEVDLLACLVQGGTLLWQGQAQAADRSLTRARQLAETGDRPAALLPVLAHQAVAEAARGQAAAPVLARRAISLAEDRGWTASTSCGLARFLLAVQAHLRLAPHTAYGLAATVPAADPALVLAVRALRAVLRFDAGTDPHRAVTELRQRWWEAERVAPPPPLFTAWLAPTAMRMALRSGELGWAREIAEHTARRLAARGEALLLRALLCCHGGRLNTARKQLVPLLTGRCTPVLVHTLVEAWLVEAMLAQRMRAEGQAHRALLRALAAAEGGELLRPFHQTGPEIRELLVRGHGRFGKLARFADRVLAASPTLPPAITDSLTSRELDLLAELPSMRTAEEIAESLYLSVNTVKTHLRGIYRKLGVNARRDAVIAARRCGLL</sequence>
<dbReference type="Gene3D" id="1.25.40.10">
    <property type="entry name" value="Tetratricopeptide repeat domain"/>
    <property type="match status" value="1"/>
</dbReference>
<dbReference type="InterPro" id="IPR000792">
    <property type="entry name" value="Tscrpt_reg_LuxR_C"/>
</dbReference>
<dbReference type="Pfam" id="PF25873">
    <property type="entry name" value="WHD_MalT"/>
    <property type="match status" value="1"/>
</dbReference>
<dbReference type="InterPro" id="IPR027417">
    <property type="entry name" value="P-loop_NTPase"/>
</dbReference>
<dbReference type="SUPFAM" id="SSF52540">
    <property type="entry name" value="P-loop containing nucleoside triphosphate hydrolases"/>
    <property type="match status" value="1"/>
</dbReference>
<dbReference type="EMBL" id="JAGIOO010000001">
    <property type="protein sequence ID" value="MBP2479527.1"/>
    <property type="molecule type" value="Genomic_DNA"/>
</dbReference>
<feature type="domain" description="HTH luxR-type" evidence="4">
    <location>
        <begin position="725"/>
        <end position="790"/>
    </location>
</feature>
<dbReference type="Gene3D" id="1.10.10.10">
    <property type="entry name" value="Winged helix-like DNA-binding domain superfamily/Winged helix DNA-binding domain"/>
    <property type="match status" value="1"/>
</dbReference>